<dbReference type="OrthoDB" id="6275860at2759"/>
<feature type="compositionally biased region" description="Polar residues" evidence="1">
    <location>
        <begin position="327"/>
        <end position="344"/>
    </location>
</feature>
<feature type="region of interest" description="Disordered" evidence="1">
    <location>
        <begin position="327"/>
        <end position="357"/>
    </location>
</feature>
<reference evidence="4" key="1">
    <citation type="submission" date="2012-12" db="EMBL/GenBank/DDBJ databases">
        <authorList>
            <person name="Hellsten U."/>
            <person name="Grimwood J."/>
            <person name="Chapman J.A."/>
            <person name="Shapiro H."/>
            <person name="Aerts A."/>
            <person name="Otillar R.P."/>
            <person name="Terry A.Y."/>
            <person name="Boore J.L."/>
            <person name="Simakov O."/>
            <person name="Marletaz F."/>
            <person name="Cho S.-J."/>
            <person name="Edsinger-Gonzales E."/>
            <person name="Havlak P."/>
            <person name="Kuo D.-H."/>
            <person name="Larsson T."/>
            <person name="Lv J."/>
            <person name="Arendt D."/>
            <person name="Savage R."/>
            <person name="Osoegawa K."/>
            <person name="de Jong P."/>
            <person name="Lindberg D.R."/>
            <person name="Seaver E.C."/>
            <person name="Weisblat D.A."/>
            <person name="Putnam N.H."/>
            <person name="Grigoriev I.V."/>
            <person name="Rokhsar D.S."/>
        </authorList>
    </citation>
    <scope>NUCLEOTIDE SEQUENCE</scope>
    <source>
        <strain evidence="4">I ESC-2004</strain>
    </source>
</reference>
<name>R7VBL5_CAPTE</name>
<reference evidence="2 4" key="2">
    <citation type="journal article" date="2013" name="Nature">
        <title>Insights into bilaterian evolution from three spiralian genomes.</title>
        <authorList>
            <person name="Simakov O."/>
            <person name="Marletaz F."/>
            <person name="Cho S.J."/>
            <person name="Edsinger-Gonzales E."/>
            <person name="Havlak P."/>
            <person name="Hellsten U."/>
            <person name="Kuo D.H."/>
            <person name="Larsson T."/>
            <person name="Lv J."/>
            <person name="Arendt D."/>
            <person name="Savage R."/>
            <person name="Osoegawa K."/>
            <person name="de Jong P."/>
            <person name="Grimwood J."/>
            <person name="Chapman J.A."/>
            <person name="Shapiro H."/>
            <person name="Aerts A."/>
            <person name="Otillar R.P."/>
            <person name="Terry A.Y."/>
            <person name="Boore J.L."/>
            <person name="Grigoriev I.V."/>
            <person name="Lindberg D.R."/>
            <person name="Seaver E.C."/>
            <person name="Weisblat D.A."/>
            <person name="Putnam N.H."/>
            <person name="Rokhsar D.S."/>
        </authorList>
    </citation>
    <scope>NUCLEOTIDE SEQUENCE</scope>
    <source>
        <strain evidence="2 4">I ESC-2004</strain>
    </source>
</reference>
<proteinExistence type="predicted"/>
<reference evidence="3" key="3">
    <citation type="submission" date="2015-06" db="UniProtKB">
        <authorList>
            <consortium name="EnsemblMetazoa"/>
        </authorList>
    </citation>
    <scope>IDENTIFICATION</scope>
</reference>
<dbReference type="EMBL" id="AMQN01004389">
    <property type="status" value="NOT_ANNOTATED_CDS"/>
    <property type="molecule type" value="Genomic_DNA"/>
</dbReference>
<organism evidence="2">
    <name type="scientific">Capitella teleta</name>
    <name type="common">Polychaete worm</name>
    <dbReference type="NCBI Taxonomy" id="283909"/>
    <lineage>
        <taxon>Eukaryota</taxon>
        <taxon>Metazoa</taxon>
        <taxon>Spiralia</taxon>
        <taxon>Lophotrochozoa</taxon>
        <taxon>Annelida</taxon>
        <taxon>Polychaeta</taxon>
        <taxon>Sedentaria</taxon>
        <taxon>Scolecida</taxon>
        <taxon>Capitellidae</taxon>
        <taxon>Capitella</taxon>
    </lineage>
</organism>
<evidence type="ECO:0000256" key="1">
    <source>
        <dbReference type="SAM" id="MobiDB-lite"/>
    </source>
</evidence>
<dbReference type="AlphaFoldDB" id="R7VBL5"/>
<dbReference type="EnsemblMetazoa" id="CapteT193615">
    <property type="protein sequence ID" value="CapteP193615"/>
    <property type="gene ID" value="CapteG193615"/>
</dbReference>
<protein>
    <submittedName>
        <fullName evidence="2 3">Uncharacterized protein</fullName>
    </submittedName>
</protein>
<keyword evidence="4" id="KW-1185">Reference proteome</keyword>
<evidence type="ECO:0000313" key="4">
    <source>
        <dbReference type="Proteomes" id="UP000014760"/>
    </source>
</evidence>
<dbReference type="HOGENOM" id="CLU_776700_0_0_1"/>
<dbReference type="Proteomes" id="UP000014760">
    <property type="component" value="Unassembled WGS sequence"/>
</dbReference>
<dbReference type="OMA" id="AQIWGTP"/>
<accession>R7VBL5</accession>
<gene>
    <name evidence="2" type="ORF">CAPTEDRAFT_193615</name>
</gene>
<sequence>MSLGRSLGKRFRANLIETFQSHPCHQELDVLDRSDHIKVVACSSEVATWWLGRFRAAYPQDHLSGDRIVKLHPEAGVTLQINRDDGTLRIKGRNHLKWFESNFRAIVEDGSAELSTSVSTAQILDKYLRMNDEFTVPYLLRRLPPSGALKHGPTYIYRLWRGLLDHWVESGDDVYIVTPHLDAKRLADAILILAKHRLAMSRLHVFTVSHCDGENKYNKVLKDAKEMTRDLKGPNKKRLLSEERLNFTLNRLEAKFGRFRCKLIAVCRENHAEVMMTSASFHHWCFENEGTDSVAFFKLSAKELIQQYLAPLGLEHSVFDSDQDSVVASTSSHGDSTFETSTFGDESLRPASFASDP</sequence>
<evidence type="ECO:0000313" key="2">
    <source>
        <dbReference type="EMBL" id="ELU15962.1"/>
    </source>
</evidence>
<dbReference type="EMBL" id="KB293438">
    <property type="protein sequence ID" value="ELU15962.1"/>
    <property type="molecule type" value="Genomic_DNA"/>
</dbReference>
<evidence type="ECO:0000313" key="3">
    <source>
        <dbReference type="EnsemblMetazoa" id="CapteP193615"/>
    </source>
</evidence>